<dbReference type="Proteomes" id="UP000012429">
    <property type="component" value="Unassembled WGS sequence"/>
</dbReference>
<name>N6U632_9HYPH</name>
<comment type="caution">
    <text evidence="1">The sequence shown here is derived from an EMBL/GenBank/DDBJ whole genome shotgun (WGS) entry which is preliminary data.</text>
</comment>
<dbReference type="AlphaFoldDB" id="N6U632"/>
<evidence type="ECO:0000313" key="1">
    <source>
        <dbReference type="EMBL" id="ENN85758.1"/>
    </source>
</evidence>
<accession>N6U632</accession>
<keyword evidence="2" id="KW-1185">Reference proteome</keyword>
<evidence type="ECO:0000313" key="2">
    <source>
        <dbReference type="Proteomes" id="UP000012429"/>
    </source>
</evidence>
<organism evidence="1 2">
    <name type="scientific">Rhizobium freirei PRF 81</name>
    <dbReference type="NCBI Taxonomy" id="363754"/>
    <lineage>
        <taxon>Bacteria</taxon>
        <taxon>Pseudomonadati</taxon>
        <taxon>Pseudomonadota</taxon>
        <taxon>Alphaproteobacteria</taxon>
        <taxon>Hyphomicrobiales</taxon>
        <taxon>Rhizobiaceae</taxon>
        <taxon>Rhizobium/Agrobacterium group</taxon>
        <taxon>Rhizobium</taxon>
    </lineage>
</organism>
<reference evidence="1 2" key="1">
    <citation type="journal article" date="2012" name="BMC Genomics">
        <title>Genomic basis of broad host range and environmental adaptability of Rhizobium tropici CIAT 899 and Rhizobium sp. PRF 81 which are used in inoculants for common bean (Phaseolus vulgaris L.).</title>
        <authorList>
            <person name="Ormeno-Orrillo E."/>
            <person name="Menna P."/>
            <person name="Almeida L.G."/>
            <person name="Ollero F.J."/>
            <person name="Nicolas M.F."/>
            <person name="Pains Rodrigues E."/>
            <person name="Shigueyoshi Nakatani A."/>
            <person name="Silva Batista J.S."/>
            <person name="Oliveira Chueire L.M."/>
            <person name="Souza R.C."/>
            <person name="Ribeiro Vasconcelos A.T."/>
            <person name="Megias M."/>
            <person name="Hungria M."/>
            <person name="Martinez-Romero E."/>
        </authorList>
    </citation>
    <scope>NUCLEOTIDE SEQUENCE [LARGE SCALE GENOMIC DNA]</scope>
    <source>
        <strain evidence="1 2">PRF 81</strain>
    </source>
</reference>
<gene>
    <name evidence="1" type="ORF">RHSP_03418</name>
</gene>
<sequence length="564" mass="61086">MATRTSAFASTSSAASDNALSISRSSAFSFSGRETVIVAIWPSTSTLTVPLAMEDTLQNAGVLLCKRKLDVRLGEEVRVHDFQIIRNDEREFGLTEDVFLKIDARRDLRQYDAIRRQLHDAALGNVSNVLALLDSPPAREGDMLHLVDKLLQLAFLLDHELAVVDGELCACIEHAREDDLLRSRCDVDKAASARGHMRTEGQLRHVDRTVPADFQEGKQRGIEAGSLEVGELIRRRHIGVGVRCAAESKIKQRNAADRALFDDPSNGAVEPFLEKNTRHVCGNTEAKIDAASGLELLSHAPGDHLLYVEFGNSEAVERTEDLAGDGGIVEGLRRLLLIGIDDQVVDQHPGYAHIVRLQRTFLGDALDLRDDDAAVVAGSQSLIKAAEIGAFMLIGEIAALVRRGRADDGDLRHDRREEQVVVTFKRHALDHRLSGGQLVHGAALALGIDKGLHADLGQNPRTLCSSLAMHVKHDARGNIIGGNLVIGDHLPDERRLGAGWTGRIGSAEDALQQSLLGDMVHTLDAAHVASGNRMKGGDVAGMAGRFETLADRLQHKVGASQSTG</sequence>
<proteinExistence type="predicted"/>
<protein>
    <submittedName>
        <fullName evidence="1">Uncharacterized protein</fullName>
    </submittedName>
</protein>
<dbReference type="EMBL" id="AQHN01000079">
    <property type="protein sequence ID" value="ENN85758.1"/>
    <property type="molecule type" value="Genomic_DNA"/>
</dbReference>